<evidence type="ECO:0000256" key="1">
    <source>
        <dbReference type="SAM" id="Phobius"/>
    </source>
</evidence>
<evidence type="ECO:0000313" key="4">
    <source>
        <dbReference type="Proteomes" id="UP001601444"/>
    </source>
</evidence>
<dbReference type="EMBL" id="JBIAMX010000011">
    <property type="protein sequence ID" value="MFF0544905.1"/>
    <property type="molecule type" value="Genomic_DNA"/>
</dbReference>
<evidence type="ECO:0000313" key="3">
    <source>
        <dbReference type="EMBL" id="MFF0544905.1"/>
    </source>
</evidence>
<sequence length="325" mass="33340">MRPISLPAPALRRVARVLAAGATAAGVLGLALYVNPFPWFPLVAATVAVPVLVLGGAAGAVLFAACGHRVGAAVATVVAVAGIGTQVPLYVADAAAGDGVRVTVMQANLLFDGADPAAVVREVRERGVDLLTVNELTRDMARALTEAGLDRALPHRHLSPGQTASGTGIWSAYPLTGPTEFDGYVLNQLAATATVPGLGPVSVFALHPVPPVYDTGVWAGELDRLGALLAAAPPDRPAVVGGDFNATRDHRAFRALLGPGFHDAAEQAGAGFAPTYPTDKPYPPLAALDHILLTHGRADAVRTVALPGADHRALVAELWLTPPRG</sequence>
<feature type="transmembrane region" description="Helical" evidence="1">
    <location>
        <begin position="70"/>
        <end position="91"/>
    </location>
</feature>
<dbReference type="Gene3D" id="3.60.10.10">
    <property type="entry name" value="Endonuclease/exonuclease/phosphatase"/>
    <property type="match status" value="1"/>
</dbReference>
<proteinExistence type="predicted"/>
<feature type="domain" description="Endonuclease/exonuclease/phosphatase" evidence="2">
    <location>
        <begin position="105"/>
        <end position="307"/>
    </location>
</feature>
<keyword evidence="1" id="KW-0812">Transmembrane</keyword>
<keyword evidence="3" id="KW-0255">Endonuclease</keyword>
<gene>
    <name evidence="3" type="ORF">ACFYTF_18920</name>
</gene>
<reference evidence="3 4" key="1">
    <citation type="submission" date="2024-10" db="EMBL/GenBank/DDBJ databases">
        <title>The Natural Products Discovery Center: Release of the First 8490 Sequenced Strains for Exploring Actinobacteria Biosynthetic Diversity.</title>
        <authorList>
            <person name="Kalkreuter E."/>
            <person name="Kautsar S.A."/>
            <person name="Yang D."/>
            <person name="Bader C.D."/>
            <person name="Teijaro C.N."/>
            <person name="Fluegel L."/>
            <person name="Davis C.M."/>
            <person name="Simpson J.R."/>
            <person name="Lauterbach L."/>
            <person name="Steele A.D."/>
            <person name="Gui C."/>
            <person name="Meng S."/>
            <person name="Li G."/>
            <person name="Viehrig K."/>
            <person name="Ye F."/>
            <person name="Su P."/>
            <person name="Kiefer A.F."/>
            <person name="Nichols A."/>
            <person name="Cepeda A.J."/>
            <person name="Yan W."/>
            <person name="Fan B."/>
            <person name="Jiang Y."/>
            <person name="Adhikari A."/>
            <person name="Zheng C.-J."/>
            <person name="Schuster L."/>
            <person name="Cowan T.M."/>
            <person name="Smanski M.J."/>
            <person name="Chevrette M.G."/>
            <person name="De Carvalho L.P.S."/>
            <person name="Shen B."/>
        </authorList>
    </citation>
    <scope>NUCLEOTIDE SEQUENCE [LARGE SCALE GENOMIC DNA]</scope>
    <source>
        <strain evidence="3 4">NPDC004045</strain>
    </source>
</reference>
<protein>
    <submittedName>
        <fullName evidence="3">Endonuclease/exonuclease/phosphatase family protein</fullName>
    </submittedName>
</protein>
<keyword evidence="3" id="KW-0540">Nuclease</keyword>
<keyword evidence="3" id="KW-0378">Hydrolase</keyword>
<keyword evidence="1" id="KW-1133">Transmembrane helix</keyword>
<name>A0ABW6PRQ4_9NOCA</name>
<keyword evidence="1" id="KW-0472">Membrane</keyword>
<dbReference type="GO" id="GO:0004519">
    <property type="term" value="F:endonuclease activity"/>
    <property type="evidence" value="ECO:0007669"/>
    <property type="project" value="UniProtKB-KW"/>
</dbReference>
<dbReference type="RefSeq" id="WP_387701396.1">
    <property type="nucleotide sequence ID" value="NZ_JBIAMX010000011.1"/>
</dbReference>
<feature type="transmembrane region" description="Helical" evidence="1">
    <location>
        <begin position="39"/>
        <end position="63"/>
    </location>
</feature>
<dbReference type="Proteomes" id="UP001601444">
    <property type="component" value="Unassembled WGS sequence"/>
</dbReference>
<evidence type="ECO:0000259" key="2">
    <source>
        <dbReference type="Pfam" id="PF03372"/>
    </source>
</evidence>
<keyword evidence="4" id="KW-1185">Reference proteome</keyword>
<dbReference type="InterPro" id="IPR005135">
    <property type="entry name" value="Endo/exonuclease/phosphatase"/>
</dbReference>
<dbReference type="SUPFAM" id="SSF56219">
    <property type="entry name" value="DNase I-like"/>
    <property type="match status" value="1"/>
</dbReference>
<organism evidence="3 4">
    <name type="scientific">Nocardia thailandica</name>
    <dbReference type="NCBI Taxonomy" id="257275"/>
    <lineage>
        <taxon>Bacteria</taxon>
        <taxon>Bacillati</taxon>
        <taxon>Actinomycetota</taxon>
        <taxon>Actinomycetes</taxon>
        <taxon>Mycobacteriales</taxon>
        <taxon>Nocardiaceae</taxon>
        <taxon>Nocardia</taxon>
    </lineage>
</organism>
<accession>A0ABW6PRQ4</accession>
<dbReference type="Pfam" id="PF03372">
    <property type="entry name" value="Exo_endo_phos"/>
    <property type="match status" value="1"/>
</dbReference>
<dbReference type="InterPro" id="IPR036691">
    <property type="entry name" value="Endo/exonu/phosph_ase_sf"/>
</dbReference>
<comment type="caution">
    <text evidence="3">The sequence shown here is derived from an EMBL/GenBank/DDBJ whole genome shotgun (WGS) entry which is preliminary data.</text>
</comment>
<feature type="transmembrane region" description="Helical" evidence="1">
    <location>
        <begin position="14"/>
        <end position="33"/>
    </location>
</feature>